<evidence type="ECO:0008006" key="4">
    <source>
        <dbReference type="Google" id="ProtNLM"/>
    </source>
</evidence>
<evidence type="ECO:0000256" key="1">
    <source>
        <dbReference type="SAM" id="SignalP"/>
    </source>
</evidence>
<evidence type="ECO:0000313" key="2">
    <source>
        <dbReference type="EMBL" id="QDV82983.1"/>
    </source>
</evidence>
<feature type="chain" id="PRO_5047348454" description="PEP-CTERM protein-sorting domain-containing protein" evidence="1">
    <location>
        <begin position="24"/>
        <end position="207"/>
    </location>
</feature>
<dbReference type="Proteomes" id="UP000318081">
    <property type="component" value="Chromosome"/>
</dbReference>
<dbReference type="EMBL" id="CP036432">
    <property type="protein sequence ID" value="QDV82983.1"/>
    <property type="molecule type" value="Genomic_DNA"/>
</dbReference>
<feature type="signal peptide" evidence="1">
    <location>
        <begin position="1"/>
        <end position="23"/>
    </location>
</feature>
<keyword evidence="1" id="KW-0732">Signal</keyword>
<reference evidence="2 3" key="1">
    <citation type="submission" date="2019-02" db="EMBL/GenBank/DDBJ databases">
        <title>Deep-cultivation of Planctomycetes and their phenomic and genomic characterization uncovers novel biology.</title>
        <authorList>
            <person name="Wiegand S."/>
            <person name="Jogler M."/>
            <person name="Boedeker C."/>
            <person name="Pinto D."/>
            <person name="Vollmers J."/>
            <person name="Rivas-Marin E."/>
            <person name="Kohn T."/>
            <person name="Peeters S.H."/>
            <person name="Heuer A."/>
            <person name="Rast P."/>
            <person name="Oberbeckmann S."/>
            <person name="Bunk B."/>
            <person name="Jeske O."/>
            <person name="Meyerdierks A."/>
            <person name="Storesund J.E."/>
            <person name="Kallscheuer N."/>
            <person name="Luecker S."/>
            <person name="Lage O.M."/>
            <person name="Pohl T."/>
            <person name="Merkel B.J."/>
            <person name="Hornburger P."/>
            <person name="Mueller R.-W."/>
            <person name="Bruemmer F."/>
            <person name="Labrenz M."/>
            <person name="Spormann A.M."/>
            <person name="Op den Camp H."/>
            <person name="Overmann J."/>
            <person name="Amann R."/>
            <person name="Jetten M.S.M."/>
            <person name="Mascher T."/>
            <person name="Medema M.H."/>
            <person name="Devos D.P."/>
            <person name="Kaster A.-K."/>
            <person name="Ovreas L."/>
            <person name="Rohde M."/>
            <person name="Galperin M.Y."/>
            <person name="Jogler C."/>
        </authorList>
    </citation>
    <scope>NUCLEOTIDE SEQUENCE [LARGE SCALE GENOMIC DNA]</scope>
    <source>
        <strain evidence="2 3">TBK1r</strain>
    </source>
</reference>
<gene>
    <name evidence="2" type="ORF">TBK1r_19160</name>
</gene>
<name>A0ABX5XLW4_9BACT</name>
<evidence type="ECO:0000313" key="3">
    <source>
        <dbReference type="Proteomes" id="UP000318081"/>
    </source>
</evidence>
<keyword evidence="3" id="KW-1185">Reference proteome</keyword>
<protein>
    <recommendedName>
        <fullName evidence="4">PEP-CTERM protein-sorting domain-containing protein</fullName>
    </recommendedName>
</protein>
<organism evidence="2 3">
    <name type="scientific">Stieleria magnilauensis</name>
    <dbReference type="NCBI Taxonomy" id="2527963"/>
    <lineage>
        <taxon>Bacteria</taxon>
        <taxon>Pseudomonadati</taxon>
        <taxon>Planctomycetota</taxon>
        <taxon>Planctomycetia</taxon>
        <taxon>Pirellulales</taxon>
        <taxon>Pirellulaceae</taxon>
        <taxon>Stieleria</taxon>
    </lineage>
</organism>
<sequence>MALKRITPLVALLFAFCVSTANAAVVSFLGTLPAGSLQQAGPVLNSLPRDFTITYNYTPSATGLSTVSGTFTFLANTSDPQVTVATTGNFAMANNAGTSGQDIFSVDGIIAAGLLGPSVSRYTFAFVKPTNTISSNNLSPLAVAQMIAGPTSINFKSGPVRGFGVVRGAPEPNTMVALSGFVIAGCGIGYRRRLKKHKETAVEASEA</sequence>
<accession>A0ABX5XLW4</accession>
<proteinExistence type="predicted"/>